<dbReference type="PANTHER" id="PTHR33406">
    <property type="entry name" value="MEMBRANE PROTEIN MJ1562-RELATED"/>
    <property type="match status" value="1"/>
</dbReference>
<feature type="transmembrane region" description="Helical" evidence="1">
    <location>
        <begin position="296"/>
        <end position="314"/>
    </location>
</feature>
<feature type="transmembrane region" description="Helical" evidence="1">
    <location>
        <begin position="360"/>
        <end position="377"/>
    </location>
</feature>
<accession>A0A1F6H0Y0</accession>
<feature type="transmembrane region" description="Helical" evidence="1">
    <location>
        <begin position="650"/>
        <end position="669"/>
    </location>
</feature>
<protein>
    <recommendedName>
        <fullName evidence="4">Membrane transport protein MMPL domain-containing protein</fullName>
    </recommendedName>
</protein>
<feature type="transmembrane region" description="Helical" evidence="1">
    <location>
        <begin position="627"/>
        <end position="644"/>
    </location>
</feature>
<gene>
    <name evidence="2" type="ORF">A2557_11245</name>
</gene>
<feature type="transmembrane region" description="Helical" evidence="1">
    <location>
        <begin position="706"/>
        <end position="727"/>
    </location>
</feature>
<feature type="transmembrane region" description="Helical" evidence="1">
    <location>
        <begin position="244"/>
        <end position="263"/>
    </location>
</feature>
<dbReference type="AlphaFoldDB" id="A0A1F6H0Y0"/>
<evidence type="ECO:0000313" key="3">
    <source>
        <dbReference type="Proteomes" id="UP000177583"/>
    </source>
</evidence>
<dbReference type="PANTHER" id="PTHR33406:SF13">
    <property type="entry name" value="MEMBRANE PROTEIN YDFJ"/>
    <property type="match status" value="1"/>
</dbReference>
<dbReference type="EMBL" id="MFNF01000008">
    <property type="protein sequence ID" value="OGH03992.1"/>
    <property type="molecule type" value="Genomic_DNA"/>
</dbReference>
<keyword evidence="1" id="KW-1133">Transmembrane helix</keyword>
<evidence type="ECO:0000313" key="2">
    <source>
        <dbReference type="EMBL" id="OGH03992.1"/>
    </source>
</evidence>
<dbReference type="GO" id="GO:0005886">
    <property type="term" value="C:plasma membrane"/>
    <property type="evidence" value="ECO:0007669"/>
    <property type="project" value="TreeGrafter"/>
</dbReference>
<dbReference type="SUPFAM" id="SSF82866">
    <property type="entry name" value="Multidrug efflux transporter AcrB transmembrane domain"/>
    <property type="match status" value="2"/>
</dbReference>
<evidence type="ECO:0000256" key="1">
    <source>
        <dbReference type="SAM" id="Phobius"/>
    </source>
</evidence>
<comment type="caution">
    <text evidence="2">The sequence shown here is derived from an EMBL/GenBank/DDBJ whole genome shotgun (WGS) entry which is preliminary data.</text>
</comment>
<dbReference type="Proteomes" id="UP000177583">
    <property type="component" value="Unassembled WGS sequence"/>
</dbReference>
<name>A0A1F6H0Y0_9PROT</name>
<feature type="transmembrane region" description="Helical" evidence="1">
    <location>
        <begin position="334"/>
        <end position="353"/>
    </location>
</feature>
<feature type="transmembrane region" description="Helical" evidence="1">
    <location>
        <begin position="681"/>
        <end position="700"/>
    </location>
</feature>
<sequence length="739" mass="80151">MNLWGPGHRIWGRLFLGLLWVLLGYDLWALSRPGTLETRIVTLLPPSEREEGLEQAVADLAEPAAKRVYFLVSATEPKELAPESRRFLAALLETGRFLPPKSPAGLEELYLTHPWAKLSAPASQALFGPNPGPDLLEQTRRQLYSPLASFFSHPAQDPLLLLPSLLRELAPLLPLASGLREFDRSHLGFVLELSHSAFDFEATEADPKAVESAWAATMSPGSQLAWTGVSRYANQAAQQARMEMNWIGGGSLLGVVLLLGLAFGNRRDLWAGLLPVLAGLTLGLAGVLAAFGELHLLTLVFGGSLVGVAVDYGFHGLVHTRYPPQGPLKNLYPALKWGFLTSLCSYLALGLAPFPGLRQVALFSGLGLLGAYLWVRLRLGPGPLVDRPWVLDWAQGSLAFYPKLRPKALGLLLTLLSLTQLPKLYGNDELERLASRPARLLAEEKLVQAYFPELSFGSFFLVEAPDLEALVGRLEALSQTLPAWSLARIWSGPEAQERQRQALASAWEAGLKTELAKLGFEDKTLEDFGRTLAQGRPLDLKELPLPGLFGQSGGRWYAPLVPLKALTAQEAQGWVGPGVHWIDPGRDTPKLLGRYRERIGWALGIAYLGIALFLLHRYGWTQGSKTLLPPLLAALAVLGLLGALGQGINLFDLLGLLLVLGIGVDYGIFFAESQETPAKTLVAVWLSAVTTLLAFGLLAFSQTGALVSLGRAAGVGVGVAWFFSPLAQKRKIDRMGPLP</sequence>
<evidence type="ECO:0008006" key="4">
    <source>
        <dbReference type="Google" id="ProtNLM"/>
    </source>
</evidence>
<feature type="transmembrane region" description="Helical" evidence="1">
    <location>
        <begin position="269"/>
        <end position="289"/>
    </location>
</feature>
<feature type="transmembrane region" description="Helical" evidence="1">
    <location>
        <begin position="599"/>
        <end position="615"/>
    </location>
</feature>
<feature type="transmembrane region" description="Helical" evidence="1">
    <location>
        <begin position="12"/>
        <end position="30"/>
    </location>
</feature>
<dbReference type="Gene3D" id="1.20.1640.10">
    <property type="entry name" value="Multidrug efflux transporter AcrB transmembrane domain"/>
    <property type="match status" value="2"/>
</dbReference>
<organism evidence="2 3">
    <name type="scientific">Candidatus Lambdaproteobacteria bacterium RIFOXYD2_FULL_56_26</name>
    <dbReference type="NCBI Taxonomy" id="1817773"/>
    <lineage>
        <taxon>Bacteria</taxon>
        <taxon>Pseudomonadati</taxon>
        <taxon>Pseudomonadota</taxon>
        <taxon>Candidatus Lambdaproteobacteria</taxon>
    </lineage>
</organism>
<keyword evidence="1" id="KW-0472">Membrane</keyword>
<keyword evidence="1" id="KW-0812">Transmembrane</keyword>
<reference evidence="2 3" key="1">
    <citation type="journal article" date="2016" name="Nat. Commun.">
        <title>Thousands of microbial genomes shed light on interconnected biogeochemical processes in an aquifer system.</title>
        <authorList>
            <person name="Anantharaman K."/>
            <person name="Brown C.T."/>
            <person name="Hug L.A."/>
            <person name="Sharon I."/>
            <person name="Castelle C.J."/>
            <person name="Probst A.J."/>
            <person name="Thomas B.C."/>
            <person name="Singh A."/>
            <person name="Wilkins M.J."/>
            <person name="Karaoz U."/>
            <person name="Brodie E.L."/>
            <person name="Williams K.H."/>
            <person name="Hubbard S.S."/>
            <person name="Banfield J.F."/>
        </authorList>
    </citation>
    <scope>NUCLEOTIDE SEQUENCE [LARGE SCALE GENOMIC DNA]</scope>
</reference>
<dbReference type="InterPro" id="IPR050545">
    <property type="entry name" value="Mycobact_MmpL"/>
</dbReference>
<proteinExistence type="predicted"/>